<organism evidence="3">
    <name type="scientific">Iridovirus LCIVAC01</name>
    <dbReference type="NCBI Taxonomy" id="2506607"/>
    <lineage>
        <taxon>Viruses</taxon>
        <taxon>Varidnaviria</taxon>
        <taxon>Bamfordvirae</taxon>
        <taxon>Nucleocytoviricota</taxon>
        <taxon>Megaviricetes</taxon>
        <taxon>Pimascovirales</taxon>
        <taxon>Pimascovirales incertae sedis</taxon>
        <taxon>Iridoviridae</taxon>
    </lineage>
</organism>
<dbReference type="Pfam" id="PF08477">
    <property type="entry name" value="Roc"/>
    <property type="match status" value="1"/>
</dbReference>
<dbReference type="InterPro" id="IPR005225">
    <property type="entry name" value="Small_GTP-bd"/>
</dbReference>
<dbReference type="SMART" id="SM00176">
    <property type="entry name" value="RAN"/>
    <property type="match status" value="1"/>
</dbReference>
<dbReference type="NCBIfam" id="TIGR00231">
    <property type="entry name" value="small_GTP"/>
    <property type="match status" value="1"/>
</dbReference>
<dbReference type="PRINTS" id="PR00449">
    <property type="entry name" value="RASTRNSFRMNG"/>
</dbReference>
<keyword evidence="1" id="KW-0547">Nucleotide-binding</keyword>
<dbReference type="SUPFAM" id="SSF52540">
    <property type="entry name" value="P-loop containing nucleoside triphosphate hydrolases"/>
    <property type="match status" value="1"/>
</dbReference>
<evidence type="ECO:0000313" key="3">
    <source>
        <dbReference type="EMBL" id="QBK85217.1"/>
    </source>
</evidence>
<sequence>MSSYKIVIVGDANVGKTSYVERLITGNFIEDYEPTLGVSVRQYKRNGVTYHLWDCAGNPKLGDEKMSECFSEADGAIVMFDAFKHHTKYLEKWTSLFPGIPICFCTNKQDWAVKAKYQGKYPCYPMSVKDGYNIEKPFEYFEEYDFYECEDCGLVMNGNETICKTCGWNSITSQSKTD</sequence>
<reference evidence="3" key="1">
    <citation type="journal article" date="2019" name="MBio">
        <title>Virus Genomes from Deep Sea Sediments Expand the Ocean Megavirome and Support Independent Origins of Viral Gigantism.</title>
        <authorList>
            <person name="Backstrom D."/>
            <person name="Yutin N."/>
            <person name="Jorgensen S.L."/>
            <person name="Dharamshi J."/>
            <person name="Homa F."/>
            <person name="Zaremba-Niedwiedzka K."/>
            <person name="Spang A."/>
            <person name="Wolf Y.I."/>
            <person name="Koonin E.V."/>
            <person name="Ettema T.J."/>
        </authorList>
    </citation>
    <scope>NUCLEOTIDE SEQUENCE</scope>
</reference>
<evidence type="ECO:0000256" key="1">
    <source>
        <dbReference type="ARBA" id="ARBA00022741"/>
    </source>
</evidence>
<dbReference type="SMART" id="SM00175">
    <property type="entry name" value="RAB"/>
    <property type="match status" value="1"/>
</dbReference>
<evidence type="ECO:0000256" key="2">
    <source>
        <dbReference type="ARBA" id="ARBA00023134"/>
    </source>
</evidence>
<dbReference type="Gene3D" id="3.40.50.300">
    <property type="entry name" value="P-loop containing nucleotide triphosphate hydrolases"/>
    <property type="match status" value="1"/>
</dbReference>
<dbReference type="GO" id="GO:0005525">
    <property type="term" value="F:GTP binding"/>
    <property type="evidence" value="ECO:0007669"/>
    <property type="project" value="UniProtKB-KW"/>
</dbReference>
<accession>A0A481YQN3</accession>
<dbReference type="InterPro" id="IPR027417">
    <property type="entry name" value="P-loop_NTPase"/>
</dbReference>
<dbReference type="SMART" id="SM00173">
    <property type="entry name" value="RAS"/>
    <property type="match status" value="1"/>
</dbReference>
<keyword evidence="2" id="KW-0342">GTP-binding</keyword>
<proteinExistence type="predicted"/>
<name>A0A481YQN3_9VIRU</name>
<protein>
    <submittedName>
        <fullName evidence="3">Ras family GTPase</fullName>
    </submittedName>
</protein>
<gene>
    <name evidence="3" type="ORF">LCIVAC01_00260</name>
</gene>
<dbReference type="EMBL" id="MK500309">
    <property type="protein sequence ID" value="QBK85217.1"/>
    <property type="molecule type" value="Genomic_DNA"/>
</dbReference>
<dbReference type="PANTHER" id="PTHR24073">
    <property type="entry name" value="DRAB5-RELATED"/>
    <property type="match status" value="1"/>
</dbReference>